<feature type="compositionally biased region" description="Basic and acidic residues" evidence="1">
    <location>
        <begin position="31"/>
        <end position="45"/>
    </location>
</feature>
<dbReference type="OrthoDB" id="2083476at2"/>
<feature type="signal peptide" evidence="2">
    <location>
        <begin position="1"/>
        <end position="23"/>
    </location>
</feature>
<keyword evidence="2" id="KW-0732">Signal</keyword>
<evidence type="ECO:0000313" key="4">
    <source>
        <dbReference type="EMBL" id="ACA58938.1"/>
    </source>
</evidence>
<organism evidence="4 5">
    <name type="scientific">Desulforudis audaxviator (strain MP104C)</name>
    <dbReference type="NCBI Taxonomy" id="477974"/>
    <lineage>
        <taxon>Bacteria</taxon>
        <taxon>Bacillati</taxon>
        <taxon>Bacillota</taxon>
        <taxon>Clostridia</taxon>
        <taxon>Thermoanaerobacterales</taxon>
        <taxon>Candidatus Desulforudaceae</taxon>
        <taxon>Candidatus Desulforudis</taxon>
    </lineage>
</organism>
<keyword evidence="5" id="KW-1185">Reference proteome</keyword>
<dbReference type="RefSeq" id="WP_012301530.1">
    <property type="nucleotide sequence ID" value="NC_010424.1"/>
</dbReference>
<dbReference type="SUPFAM" id="SSF55383">
    <property type="entry name" value="Copper amine oxidase, domain N"/>
    <property type="match status" value="1"/>
</dbReference>
<gene>
    <name evidence="4" type="ordered locus">Daud_0384</name>
</gene>
<name>B1I1X5_DESAP</name>
<feature type="domain" description="Copper amine oxidase-like N-terminal" evidence="3">
    <location>
        <begin position="50"/>
        <end position="163"/>
    </location>
</feature>
<feature type="compositionally biased region" description="Basic and acidic residues" evidence="1">
    <location>
        <begin position="165"/>
        <end position="182"/>
    </location>
</feature>
<proteinExistence type="predicted"/>
<dbReference type="EMBL" id="CP000860">
    <property type="protein sequence ID" value="ACA58938.1"/>
    <property type="molecule type" value="Genomic_DNA"/>
</dbReference>
<evidence type="ECO:0000256" key="1">
    <source>
        <dbReference type="SAM" id="MobiDB-lite"/>
    </source>
</evidence>
<evidence type="ECO:0000259" key="3">
    <source>
        <dbReference type="Pfam" id="PF07833"/>
    </source>
</evidence>
<dbReference type="HOGENOM" id="CLU_1330148_0_0_9"/>
<evidence type="ECO:0000256" key="2">
    <source>
        <dbReference type="SAM" id="SignalP"/>
    </source>
</evidence>
<dbReference type="Proteomes" id="UP000008544">
    <property type="component" value="Chromosome"/>
</dbReference>
<reference evidence="4 5" key="2">
    <citation type="journal article" date="2008" name="Science">
        <title>Environmental genomics reveals a single-species ecosystem deep within Earth.</title>
        <authorList>
            <person name="Chivian D."/>
            <person name="Brodie E.L."/>
            <person name="Alm E.J."/>
            <person name="Culley D.E."/>
            <person name="Dehal P.S."/>
            <person name="Desantis T.Z."/>
            <person name="Gihring T.M."/>
            <person name="Lapidus A."/>
            <person name="Lin L.H."/>
            <person name="Lowry S.R."/>
            <person name="Moser D.P."/>
            <person name="Richardson P.M."/>
            <person name="Southam G."/>
            <person name="Wanger G."/>
            <person name="Pratt L.M."/>
            <person name="Andersen G.L."/>
            <person name="Hazen T.C."/>
            <person name="Brockman F.J."/>
            <person name="Arkin A.P."/>
            <person name="Onstott T.C."/>
        </authorList>
    </citation>
    <scope>NUCLEOTIDE SEQUENCE [LARGE SCALE GENOMIC DNA]</scope>
    <source>
        <strain evidence="4 5">MP104C</strain>
    </source>
</reference>
<dbReference type="Gene3D" id="3.30.457.10">
    <property type="entry name" value="Copper amine oxidase-like, N-terminal domain"/>
    <property type="match status" value="1"/>
</dbReference>
<dbReference type="STRING" id="477974.Daud_0384"/>
<accession>B1I1X5</accession>
<dbReference type="InterPro" id="IPR012854">
    <property type="entry name" value="Cu_amine_oxidase-like_N"/>
</dbReference>
<dbReference type="InterPro" id="IPR036582">
    <property type="entry name" value="Mao_N_sf"/>
</dbReference>
<dbReference type="Pfam" id="PF07833">
    <property type="entry name" value="Cu_amine_oxidN1"/>
    <property type="match status" value="1"/>
</dbReference>
<feature type="region of interest" description="Disordered" evidence="1">
    <location>
        <begin position="165"/>
        <end position="206"/>
    </location>
</feature>
<sequence length="206" mass="22357">MKRFAVAVLAVLFVLSLTVSAGAAPPGPEAAKIREEDGKPGKDKALGLTVDGEERPWGDVPPVIKEGRVLIPIRGMMAALGAKVDWNAEDKMVTIELNDSILEIDFGALDENGMPAFYFNDVKIDGPDVPPKSINGRIVLPLRFIAEVFGLTVDFDAERNQVRLADRNKPAWADRSKPDRAGQGKPDWAGQGKPSRAGNDKNKEEE</sequence>
<evidence type="ECO:0000313" key="5">
    <source>
        <dbReference type="Proteomes" id="UP000008544"/>
    </source>
</evidence>
<dbReference type="KEGG" id="dau:Daud_0384"/>
<dbReference type="eggNOG" id="COG3292">
    <property type="taxonomic scope" value="Bacteria"/>
</dbReference>
<feature type="chain" id="PRO_5002765422" evidence="2">
    <location>
        <begin position="24"/>
        <end position="206"/>
    </location>
</feature>
<reference evidence="5" key="1">
    <citation type="submission" date="2007-10" db="EMBL/GenBank/DDBJ databases">
        <title>Complete sequence of chromosome of Desulforudis audaxviator MP104C.</title>
        <authorList>
            <person name="Copeland A."/>
            <person name="Lucas S."/>
            <person name="Lapidus A."/>
            <person name="Barry K."/>
            <person name="Glavina del Rio T."/>
            <person name="Dalin E."/>
            <person name="Tice H."/>
            <person name="Bruce D."/>
            <person name="Pitluck S."/>
            <person name="Lowry S.R."/>
            <person name="Larimer F."/>
            <person name="Land M.L."/>
            <person name="Hauser L."/>
            <person name="Kyrpides N."/>
            <person name="Ivanova N.N."/>
            <person name="Richardson P."/>
        </authorList>
    </citation>
    <scope>NUCLEOTIDE SEQUENCE [LARGE SCALE GENOMIC DNA]</scope>
    <source>
        <strain evidence="5">MP104C</strain>
    </source>
</reference>
<protein>
    <submittedName>
        <fullName evidence="4">Copper amine oxidase domain protein</fullName>
    </submittedName>
</protein>
<dbReference type="AlphaFoldDB" id="B1I1X5"/>
<feature type="region of interest" description="Disordered" evidence="1">
    <location>
        <begin position="23"/>
        <end position="48"/>
    </location>
</feature>